<evidence type="ECO:0000259" key="1">
    <source>
        <dbReference type="Pfam" id="PF00078"/>
    </source>
</evidence>
<dbReference type="InterPro" id="IPR043502">
    <property type="entry name" value="DNA/RNA_pol_sf"/>
</dbReference>
<gene>
    <name evidence="2" type="ORF">HRI_004921200</name>
</gene>
<evidence type="ECO:0000313" key="2">
    <source>
        <dbReference type="EMBL" id="GMJ12520.1"/>
    </source>
</evidence>
<dbReference type="Proteomes" id="UP001165190">
    <property type="component" value="Unassembled WGS sequence"/>
</dbReference>
<dbReference type="Gene3D" id="3.30.70.270">
    <property type="match status" value="1"/>
</dbReference>
<keyword evidence="3" id="KW-1185">Reference proteome</keyword>
<proteinExistence type="predicted"/>
<dbReference type="EMBL" id="BSYR01000064">
    <property type="protein sequence ID" value="GMJ12520.1"/>
    <property type="molecule type" value="Genomic_DNA"/>
</dbReference>
<dbReference type="OrthoDB" id="2431547at2759"/>
<dbReference type="Pfam" id="PF00078">
    <property type="entry name" value="RVT_1"/>
    <property type="match status" value="1"/>
</dbReference>
<dbReference type="AlphaFoldDB" id="A0A9W7MUW1"/>
<comment type="caution">
    <text evidence="2">The sequence shown here is derived from an EMBL/GenBank/DDBJ whole genome shotgun (WGS) entry which is preliminary data.</text>
</comment>
<organism evidence="2 3">
    <name type="scientific">Hibiscus trionum</name>
    <name type="common">Flower of an hour</name>
    <dbReference type="NCBI Taxonomy" id="183268"/>
    <lineage>
        <taxon>Eukaryota</taxon>
        <taxon>Viridiplantae</taxon>
        <taxon>Streptophyta</taxon>
        <taxon>Embryophyta</taxon>
        <taxon>Tracheophyta</taxon>
        <taxon>Spermatophyta</taxon>
        <taxon>Magnoliopsida</taxon>
        <taxon>eudicotyledons</taxon>
        <taxon>Gunneridae</taxon>
        <taxon>Pentapetalae</taxon>
        <taxon>rosids</taxon>
        <taxon>malvids</taxon>
        <taxon>Malvales</taxon>
        <taxon>Malvaceae</taxon>
        <taxon>Malvoideae</taxon>
        <taxon>Hibiscus</taxon>
    </lineage>
</organism>
<dbReference type="InterPro" id="IPR043128">
    <property type="entry name" value="Rev_trsase/Diguanyl_cyclase"/>
</dbReference>
<feature type="domain" description="Reverse transcriptase" evidence="1">
    <location>
        <begin position="21"/>
        <end position="91"/>
    </location>
</feature>
<dbReference type="PANTHER" id="PTHR24559:SF450">
    <property type="entry name" value="RNA-DIRECTED DNA POLYMERASE HOMOLOG"/>
    <property type="match status" value="1"/>
</dbReference>
<dbReference type="InterPro" id="IPR053134">
    <property type="entry name" value="RNA-dir_DNA_polymerase"/>
</dbReference>
<dbReference type="CDD" id="cd01647">
    <property type="entry name" value="RT_LTR"/>
    <property type="match status" value="1"/>
</dbReference>
<sequence>MLSSSIIKTSISPFASPCLLVKKKYGSWRMCVDYRQLNSVTIKKKFPIPIVEDLLDELAGAAYFSKIDLRSGYWQIRIKEEDVPKTAFRTHQGHY</sequence>
<dbReference type="SUPFAM" id="SSF56672">
    <property type="entry name" value="DNA/RNA polymerases"/>
    <property type="match status" value="1"/>
</dbReference>
<dbReference type="PANTHER" id="PTHR24559">
    <property type="entry name" value="TRANSPOSON TY3-I GAG-POL POLYPROTEIN"/>
    <property type="match status" value="1"/>
</dbReference>
<name>A0A9W7MUW1_HIBTR</name>
<evidence type="ECO:0000313" key="3">
    <source>
        <dbReference type="Proteomes" id="UP001165190"/>
    </source>
</evidence>
<dbReference type="InterPro" id="IPR000477">
    <property type="entry name" value="RT_dom"/>
</dbReference>
<dbReference type="Gene3D" id="3.10.10.10">
    <property type="entry name" value="HIV Type 1 Reverse Transcriptase, subunit A, domain 1"/>
    <property type="match status" value="1"/>
</dbReference>
<accession>A0A9W7MUW1</accession>
<reference evidence="2" key="1">
    <citation type="submission" date="2023-05" db="EMBL/GenBank/DDBJ databases">
        <title>Genome and transcriptome analyses reveal genes involved in the formation of fine ridges on petal epidermal cells in Hibiscus trionum.</title>
        <authorList>
            <person name="Koshimizu S."/>
            <person name="Masuda S."/>
            <person name="Ishii T."/>
            <person name="Shirasu K."/>
            <person name="Hoshino A."/>
            <person name="Arita M."/>
        </authorList>
    </citation>
    <scope>NUCLEOTIDE SEQUENCE</scope>
    <source>
        <strain evidence="2">Hamamatsu line</strain>
    </source>
</reference>
<protein>
    <recommendedName>
        <fullName evidence="1">Reverse transcriptase domain-containing protein</fullName>
    </recommendedName>
</protein>